<comment type="caution">
    <text evidence="1">The sequence shown here is derived from an EMBL/GenBank/DDBJ whole genome shotgun (WGS) entry which is preliminary data.</text>
</comment>
<proteinExistence type="predicted"/>
<name>A0ABV7YET5_9ACTN</name>
<evidence type="ECO:0000313" key="1">
    <source>
        <dbReference type="EMBL" id="MFC3763693.1"/>
    </source>
</evidence>
<dbReference type="RefSeq" id="WP_205118568.1">
    <property type="nucleotide sequence ID" value="NZ_JAFBCM010000001.1"/>
</dbReference>
<protein>
    <recommendedName>
        <fullName evidence="3">Ribosomal protein S12</fullName>
    </recommendedName>
</protein>
<dbReference type="EMBL" id="JBHRZH010000020">
    <property type="protein sequence ID" value="MFC3763693.1"/>
    <property type="molecule type" value="Genomic_DNA"/>
</dbReference>
<accession>A0ABV7YET5</accession>
<sequence length="49" mass="5563">MGKKPKKLKKPKKKCCVTKPRCTRCPLRMLAEGRLPAGYGVKHRKLVTV</sequence>
<dbReference type="Proteomes" id="UP001595699">
    <property type="component" value="Unassembled WGS sequence"/>
</dbReference>
<evidence type="ECO:0008006" key="3">
    <source>
        <dbReference type="Google" id="ProtNLM"/>
    </source>
</evidence>
<organism evidence="1 2">
    <name type="scientific">Tenggerimyces flavus</name>
    <dbReference type="NCBI Taxonomy" id="1708749"/>
    <lineage>
        <taxon>Bacteria</taxon>
        <taxon>Bacillati</taxon>
        <taxon>Actinomycetota</taxon>
        <taxon>Actinomycetes</taxon>
        <taxon>Propionibacteriales</taxon>
        <taxon>Nocardioidaceae</taxon>
        <taxon>Tenggerimyces</taxon>
    </lineage>
</organism>
<keyword evidence="2" id="KW-1185">Reference proteome</keyword>
<reference evidence="2" key="1">
    <citation type="journal article" date="2019" name="Int. J. Syst. Evol. Microbiol.">
        <title>The Global Catalogue of Microorganisms (GCM) 10K type strain sequencing project: providing services to taxonomists for standard genome sequencing and annotation.</title>
        <authorList>
            <consortium name="The Broad Institute Genomics Platform"/>
            <consortium name="The Broad Institute Genome Sequencing Center for Infectious Disease"/>
            <person name="Wu L."/>
            <person name="Ma J."/>
        </authorList>
    </citation>
    <scope>NUCLEOTIDE SEQUENCE [LARGE SCALE GENOMIC DNA]</scope>
    <source>
        <strain evidence="2">CGMCC 4.7241</strain>
    </source>
</reference>
<gene>
    <name evidence="1" type="ORF">ACFOUW_22840</name>
</gene>
<evidence type="ECO:0000313" key="2">
    <source>
        <dbReference type="Proteomes" id="UP001595699"/>
    </source>
</evidence>